<evidence type="ECO:0000313" key="5">
    <source>
        <dbReference type="Proteomes" id="UP000324748"/>
    </source>
</evidence>
<gene>
    <name evidence="4" type="ORF">PGT21_001906</name>
</gene>
<accession>A0A5B0MCH9</accession>
<dbReference type="EMBL" id="VSWC01000157">
    <property type="protein sequence ID" value="KAA1074342.1"/>
    <property type="molecule type" value="Genomic_DNA"/>
</dbReference>
<evidence type="ECO:0000313" key="4">
    <source>
        <dbReference type="EMBL" id="KAA1074342.1"/>
    </source>
</evidence>
<reference evidence="4 5" key="1">
    <citation type="submission" date="2019-05" db="EMBL/GenBank/DDBJ databases">
        <title>Emergence of the Ug99 lineage of the wheat stem rust pathogen through somatic hybridization.</title>
        <authorList>
            <person name="Li F."/>
            <person name="Upadhyaya N.M."/>
            <person name="Sperschneider J."/>
            <person name="Matny O."/>
            <person name="Nguyen-Phuc H."/>
            <person name="Mago R."/>
            <person name="Raley C."/>
            <person name="Miller M.E."/>
            <person name="Silverstein K.A.T."/>
            <person name="Henningsen E."/>
            <person name="Hirsch C.D."/>
            <person name="Visser B."/>
            <person name="Pretorius Z.A."/>
            <person name="Steffenson B.J."/>
            <person name="Schwessinger B."/>
            <person name="Dodds P.N."/>
            <person name="Figueroa M."/>
        </authorList>
    </citation>
    <scope>NUCLEOTIDE SEQUENCE [LARGE SCALE GENOMIC DNA]</scope>
    <source>
        <strain evidence="4">21-0</strain>
    </source>
</reference>
<dbReference type="GO" id="GO:0005874">
    <property type="term" value="C:microtubule"/>
    <property type="evidence" value="ECO:0007669"/>
    <property type="project" value="UniProtKB-KW"/>
</dbReference>
<evidence type="ECO:0000256" key="1">
    <source>
        <dbReference type="ARBA" id="ARBA00022701"/>
    </source>
</evidence>
<keyword evidence="1" id="KW-0493">Microtubule</keyword>
<protein>
    <recommendedName>
        <fullName evidence="3">Gamma tubulin complex component protein N-terminal domain-containing protein</fullName>
    </recommendedName>
</protein>
<evidence type="ECO:0000259" key="3">
    <source>
        <dbReference type="Pfam" id="PF17681"/>
    </source>
</evidence>
<name>A0A5B0MCH9_PUCGR</name>
<feature type="compositionally biased region" description="Basic and acidic residues" evidence="2">
    <location>
        <begin position="51"/>
        <end position="61"/>
    </location>
</feature>
<feature type="region of interest" description="Disordered" evidence="2">
    <location>
        <begin position="29"/>
        <end position="68"/>
    </location>
</feature>
<evidence type="ECO:0000256" key="2">
    <source>
        <dbReference type="SAM" id="MobiDB-lite"/>
    </source>
</evidence>
<sequence>MLYSWDTFNRPICSQSSLSNPLPFGRIHPSLRGHPIRNPSKPTPTPTSDPHALKPRPEHNSYPKIHGQTDQTTRSLYDLFDSAFANLCSIKNFIKHTHHPYHPHQSLCSGLAVLVDWIRTEIMDCFEHESALHSGLLSISMMVEPLFELLGALANLVQSCQEDQGTRKQEDVVYQHLDLHIHQGSSNLIQAVFSCLLNRVCAALLLCWQTWLGIDLGGQHTLWPDEKDQFFIPISLAESIFKAGISLRILRQANPFHPICLSYPVEEHGQSRVHQAASTQRHDMKLQISAWRHGTNRSDDPSMVIRRAKQASSTRMQDIEQGLEIEDLLKAISTGLEPHDTQVRGSRHINERQRGLIESLEERLRGCKIERSGLLQPMEIPSLDVLTEVTVLESLRCRALEIDRCLLSFFLVDLEFLDPLKILNQFLFCNDTMFNERLTTQVSQQSVNCRCVVNCSHVARVLILTEFVR</sequence>
<dbReference type="Pfam" id="PF17681">
    <property type="entry name" value="GCP_N_terminal"/>
    <property type="match status" value="1"/>
</dbReference>
<organism evidence="4 5">
    <name type="scientific">Puccinia graminis f. sp. tritici</name>
    <dbReference type="NCBI Taxonomy" id="56615"/>
    <lineage>
        <taxon>Eukaryota</taxon>
        <taxon>Fungi</taxon>
        <taxon>Dikarya</taxon>
        <taxon>Basidiomycota</taxon>
        <taxon>Pucciniomycotina</taxon>
        <taxon>Pucciniomycetes</taxon>
        <taxon>Pucciniales</taxon>
        <taxon>Pucciniaceae</taxon>
        <taxon>Puccinia</taxon>
    </lineage>
</organism>
<proteinExistence type="predicted"/>
<keyword evidence="5" id="KW-1185">Reference proteome</keyword>
<dbReference type="Proteomes" id="UP000324748">
    <property type="component" value="Unassembled WGS sequence"/>
</dbReference>
<dbReference type="OrthoDB" id="775571at2759"/>
<feature type="domain" description="Gamma tubulin complex component protein N-terminal" evidence="3">
    <location>
        <begin position="59"/>
        <end position="212"/>
    </location>
</feature>
<dbReference type="InterPro" id="IPR041470">
    <property type="entry name" value="GCP_N"/>
</dbReference>
<dbReference type="AlphaFoldDB" id="A0A5B0MCH9"/>
<comment type="caution">
    <text evidence="4">The sequence shown here is derived from an EMBL/GenBank/DDBJ whole genome shotgun (WGS) entry which is preliminary data.</text>
</comment>